<keyword evidence="6" id="KW-0449">Lipoprotein</keyword>
<organism evidence="8 9">
    <name type="scientific">Corynebacterium incognita</name>
    <dbReference type="NCBI Taxonomy" id="2754725"/>
    <lineage>
        <taxon>Bacteria</taxon>
        <taxon>Bacillati</taxon>
        <taxon>Actinomycetota</taxon>
        <taxon>Actinomycetes</taxon>
        <taxon>Mycobacteriales</taxon>
        <taxon>Corynebacteriaceae</taxon>
        <taxon>Corynebacterium</taxon>
    </lineage>
</organism>
<proteinExistence type="inferred from homology"/>
<dbReference type="SUPFAM" id="SSF53850">
    <property type="entry name" value="Periplasmic binding protein-like II"/>
    <property type="match status" value="1"/>
</dbReference>
<keyword evidence="3 7" id="KW-0732">Signal</keyword>
<dbReference type="EMBL" id="CP059404">
    <property type="protein sequence ID" value="QNE88990.1"/>
    <property type="molecule type" value="Genomic_DNA"/>
</dbReference>
<dbReference type="InterPro" id="IPR004872">
    <property type="entry name" value="Lipoprotein_NlpA"/>
</dbReference>
<protein>
    <submittedName>
        <fullName evidence="8">Methionine ABC transporter substrate-binding protein</fullName>
    </submittedName>
</protein>
<dbReference type="Pfam" id="PF03180">
    <property type="entry name" value="Lipoprotein_9"/>
    <property type="match status" value="1"/>
</dbReference>
<dbReference type="KEGG" id="cik:H0194_07850"/>
<accession>A0A7G7CN24</accession>
<dbReference type="Gene3D" id="3.40.190.10">
    <property type="entry name" value="Periplasmic binding protein-like II"/>
    <property type="match status" value="2"/>
</dbReference>
<dbReference type="AlphaFoldDB" id="A0A7G7CN24"/>
<evidence type="ECO:0000256" key="4">
    <source>
        <dbReference type="ARBA" id="ARBA00023136"/>
    </source>
</evidence>
<comment type="similarity">
    <text evidence="2">Belongs to the NlpA lipoprotein family.</text>
</comment>
<comment type="subcellular location">
    <subcellularLocation>
        <location evidence="1">Membrane</location>
        <topology evidence="1">Lipid-anchor</topology>
    </subcellularLocation>
</comment>
<feature type="signal peptide" evidence="7">
    <location>
        <begin position="1"/>
        <end position="20"/>
    </location>
</feature>
<evidence type="ECO:0000256" key="7">
    <source>
        <dbReference type="SAM" id="SignalP"/>
    </source>
</evidence>
<dbReference type="GO" id="GO:0016020">
    <property type="term" value="C:membrane"/>
    <property type="evidence" value="ECO:0007669"/>
    <property type="project" value="UniProtKB-SubCell"/>
</dbReference>
<keyword evidence="4" id="KW-0472">Membrane</keyword>
<name>A0A7G7CN24_9CORY</name>
<evidence type="ECO:0000256" key="3">
    <source>
        <dbReference type="ARBA" id="ARBA00022729"/>
    </source>
</evidence>
<evidence type="ECO:0000256" key="2">
    <source>
        <dbReference type="ARBA" id="ARBA00008973"/>
    </source>
</evidence>
<evidence type="ECO:0000313" key="9">
    <source>
        <dbReference type="Proteomes" id="UP000515743"/>
    </source>
</evidence>
<reference evidence="8 9" key="1">
    <citation type="submission" date="2020-07" db="EMBL/GenBank/DDBJ databases">
        <title>Complete genome and description of Corynebacterium incognita strain Marseille-Q3630 sp. nov.</title>
        <authorList>
            <person name="Boxberger M."/>
        </authorList>
    </citation>
    <scope>NUCLEOTIDE SEQUENCE [LARGE SCALE GENOMIC DNA]</scope>
    <source>
        <strain evidence="8 9">Marseille-Q3630</strain>
    </source>
</reference>
<evidence type="ECO:0000256" key="6">
    <source>
        <dbReference type="ARBA" id="ARBA00023288"/>
    </source>
</evidence>
<keyword evidence="9" id="KW-1185">Reference proteome</keyword>
<evidence type="ECO:0000313" key="8">
    <source>
        <dbReference type="EMBL" id="QNE88990.1"/>
    </source>
</evidence>
<sequence length="281" mass="30229">MKRLALVLAAALALSGCSTSSDNDGVVTIGTTDAALPEWEVLKKLAAEEGIKVKMQAFAEYNTPNQALAEGKTDTNKFQHLKFLAEYNAGNGTNLVPLASTQIYPMPLFWKDHDSLDGIEGQSVAIPNDATNQGRAINLLAAHGLLKLKEEGKTTPTPADIDEAASKVKVTPVDAAQTPSAYGEGSPAVITNSFFKRANIDPNTAIVDDEGKANTDPYINVWAVREEDATNEQVKKLAELYLSDEVKAAVQETTGGTTVFVDKPQEELQKILDQLEEEAKK</sequence>
<dbReference type="PANTHER" id="PTHR30429:SF3">
    <property type="entry name" value="LIPOPROTEIN"/>
    <property type="match status" value="1"/>
</dbReference>
<dbReference type="PROSITE" id="PS51257">
    <property type="entry name" value="PROKAR_LIPOPROTEIN"/>
    <property type="match status" value="1"/>
</dbReference>
<dbReference type="Proteomes" id="UP000515743">
    <property type="component" value="Chromosome"/>
</dbReference>
<dbReference type="RefSeq" id="WP_185175376.1">
    <property type="nucleotide sequence ID" value="NZ_CP059404.1"/>
</dbReference>
<keyword evidence="5" id="KW-0564">Palmitate</keyword>
<evidence type="ECO:0000256" key="5">
    <source>
        <dbReference type="ARBA" id="ARBA00023139"/>
    </source>
</evidence>
<evidence type="ECO:0000256" key="1">
    <source>
        <dbReference type="ARBA" id="ARBA00004635"/>
    </source>
</evidence>
<feature type="chain" id="PRO_5038799126" evidence="7">
    <location>
        <begin position="21"/>
        <end position="281"/>
    </location>
</feature>
<gene>
    <name evidence="8" type="ORF">H0194_07850</name>
</gene>
<dbReference type="PANTHER" id="PTHR30429">
    <property type="entry name" value="D-METHIONINE-BINDING LIPOPROTEIN METQ"/>
    <property type="match status" value="1"/>
</dbReference>